<gene>
    <name evidence="2" type="ORF">EI983_02030</name>
</gene>
<evidence type="ECO:0000259" key="1">
    <source>
        <dbReference type="PROSITE" id="PS51379"/>
    </source>
</evidence>
<evidence type="ECO:0000313" key="2">
    <source>
        <dbReference type="EMBL" id="QGX97120.1"/>
    </source>
</evidence>
<evidence type="ECO:0000313" key="3">
    <source>
        <dbReference type="Proteomes" id="UP000428330"/>
    </source>
</evidence>
<organism evidence="2 3">
    <name type="scientific">Roseovarius faecimaris</name>
    <dbReference type="NCBI Taxonomy" id="2494550"/>
    <lineage>
        <taxon>Bacteria</taxon>
        <taxon>Pseudomonadati</taxon>
        <taxon>Pseudomonadota</taxon>
        <taxon>Alphaproteobacteria</taxon>
        <taxon>Rhodobacterales</taxon>
        <taxon>Roseobacteraceae</taxon>
        <taxon>Roseovarius</taxon>
    </lineage>
</organism>
<dbReference type="Proteomes" id="UP000428330">
    <property type="component" value="Chromosome"/>
</dbReference>
<dbReference type="EMBL" id="CP034348">
    <property type="protein sequence ID" value="QGX97120.1"/>
    <property type="molecule type" value="Genomic_DNA"/>
</dbReference>
<dbReference type="OrthoDB" id="8279740at2"/>
<keyword evidence="3" id="KW-1185">Reference proteome</keyword>
<feature type="domain" description="4Fe-4S ferredoxin-type" evidence="1">
    <location>
        <begin position="135"/>
        <end position="166"/>
    </location>
</feature>
<protein>
    <submittedName>
        <fullName evidence="2">Ferredoxin</fullName>
    </submittedName>
</protein>
<reference evidence="3" key="1">
    <citation type="submission" date="2018-12" db="EMBL/GenBank/DDBJ databases">
        <title>Complete genome sequence of Roseovarius sp. MME-070.</title>
        <authorList>
            <person name="Nam Y.-D."/>
            <person name="Kang J."/>
            <person name="Chung W.-H."/>
            <person name="Park Y.S."/>
        </authorList>
    </citation>
    <scope>NUCLEOTIDE SEQUENCE [LARGE SCALE GENOMIC DNA]</scope>
    <source>
        <strain evidence="3">MME-070</strain>
    </source>
</reference>
<dbReference type="PROSITE" id="PS51379">
    <property type="entry name" value="4FE4S_FER_2"/>
    <property type="match status" value="1"/>
</dbReference>
<dbReference type="InterPro" id="IPR017896">
    <property type="entry name" value="4Fe4S_Fe-S-bd"/>
</dbReference>
<dbReference type="KEGG" id="rom:EI983_02030"/>
<dbReference type="RefSeq" id="WP_157705625.1">
    <property type="nucleotide sequence ID" value="NZ_CP034348.1"/>
</dbReference>
<proteinExistence type="predicted"/>
<name>A0A6I6IJI5_9RHOB</name>
<sequence length="214" mass="22906">MTPERINAAASPHGLSIFGMLHPTPEDGLPEAVQTIVLLGPDEPGFWAGFSASPEFNDGAEDPLDRWSERVITALAESLGAAPLFPFGGPPYQPFIRWARDSGRAHQSPVGLLVHDRAGLMVSYRGALAFEVRMALPPTLPRPCDSCEGQPCRSACPVDALSGPSYDVAACKADLLRDGNDCLSRGCAVRRACPLSQSYGRVEAQSAFHMKAFL</sequence>
<dbReference type="SUPFAM" id="SSF54862">
    <property type="entry name" value="4Fe-4S ferredoxins"/>
    <property type="match status" value="1"/>
</dbReference>
<accession>A0A6I6IJI5</accession>
<dbReference type="AlphaFoldDB" id="A0A6I6IJI5"/>